<feature type="transmembrane region" description="Helical" evidence="6">
    <location>
        <begin position="193"/>
        <end position="210"/>
    </location>
</feature>
<keyword evidence="5 6" id="KW-0472">Membrane</keyword>
<evidence type="ECO:0000256" key="4">
    <source>
        <dbReference type="ARBA" id="ARBA00022989"/>
    </source>
</evidence>
<dbReference type="EMBL" id="JAVDYG010000001">
    <property type="protein sequence ID" value="MDR7363873.1"/>
    <property type="molecule type" value="Genomic_DNA"/>
</dbReference>
<evidence type="ECO:0000313" key="7">
    <source>
        <dbReference type="EMBL" id="MDR7363873.1"/>
    </source>
</evidence>
<comment type="subcellular location">
    <subcellularLocation>
        <location evidence="1">Cell membrane</location>
        <topology evidence="1">Multi-pass membrane protein</topology>
    </subcellularLocation>
</comment>
<evidence type="ECO:0000256" key="1">
    <source>
        <dbReference type="ARBA" id="ARBA00004651"/>
    </source>
</evidence>
<keyword evidence="3 6" id="KW-0812">Transmembrane</keyword>
<dbReference type="Proteomes" id="UP001183648">
    <property type="component" value="Unassembled WGS sequence"/>
</dbReference>
<feature type="transmembrane region" description="Helical" evidence="6">
    <location>
        <begin position="42"/>
        <end position="65"/>
    </location>
</feature>
<dbReference type="RefSeq" id="WP_310304770.1">
    <property type="nucleotide sequence ID" value="NZ_BAAAPS010000005.1"/>
</dbReference>
<protein>
    <submittedName>
        <fullName evidence="7">Threonine/homoserine/homoserine lactone efflux protein</fullName>
    </submittedName>
</protein>
<sequence length="213" mass="21752">MPVTTEHLLGFALAALVIIAIPGPSVLFIVGRALSYGRGVALLTVAGNTAGLAVVMTLVAFGLGALVAESVTVFTVLKLAGAAYLVWLGVQAIRHGRFADETGGVGAPALSRRTVLRQGFAVGATNPKAFAMAAAVLPQFVSRETGDATVQMLVLGAIAVTIGLLSDGLWAVIASRLREWFASSPRHGRRLSLVGGTSIIGLGIALAATGRPE</sequence>
<dbReference type="PANTHER" id="PTHR30086:SF20">
    <property type="entry name" value="ARGININE EXPORTER PROTEIN ARGO-RELATED"/>
    <property type="match status" value="1"/>
</dbReference>
<keyword evidence="8" id="KW-1185">Reference proteome</keyword>
<feature type="transmembrane region" description="Helical" evidence="6">
    <location>
        <begin position="120"/>
        <end position="141"/>
    </location>
</feature>
<gene>
    <name evidence="7" type="ORF">J2S63_003426</name>
</gene>
<feature type="transmembrane region" description="Helical" evidence="6">
    <location>
        <begin position="153"/>
        <end position="173"/>
    </location>
</feature>
<feature type="transmembrane region" description="Helical" evidence="6">
    <location>
        <begin position="12"/>
        <end position="30"/>
    </location>
</feature>
<evidence type="ECO:0000256" key="2">
    <source>
        <dbReference type="ARBA" id="ARBA00022475"/>
    </source>
</evidence>
<evidence type="ECO:0000256" key="5">
    <source>
        <dbReference type="ARBA" id="ARBA00023136"/>
    </source>
</evidence>
<comment type="caution">
    <text evidence="7">The sequence shown here is derived from an EMBL/GenBank/DDBJ whole genome shotgun (WGS) entry which is preliminary data.</text>
</comment>
<proteinExistence type="predicted"/>
<evidence type="ECO:0000256" key="6">
    <source>
        <dbReference type="SAM" id="Phobius"/>
    </source>
</evidence>
<dbReference type="PANTHER" id="PTHR30086">
    <property type="entry name" value="ARGININE EXPORTER PROTEIN ARGO"/>
    <property type="match status" value="1"/>
</dbReference>
<evidence type="ECO:0000313" key="8">
    <source>
        <dbReference type="Proteomes" id="UP001183648"/>
    </source>
</evidence>
<dbReference type="InterPro" id="IPR001123">
    <property type="entry name" value="LeuE-type"/>
</dbReference>
<organism evidence="7 8">
    <name type="scientific">Nocardioides marmoribigeumensis</name>
    <dbReference type="NCBI Taxonomy" id="433649"/>
    <lineage>
        <taxon>Bacteria</taxon>
        <taxon>Bacillati</taxon>
        <taxon>Actinomycetota</taxon>
        <taxon>Actinomycetes</taxon>
        <taxon>Propionibacteriales</taxon>
        <taxon>Nocardioidaceae</taxon>
        <taxon>Nocardioides</taxon>
    </lineage>
</organism>
<accession>A0ABU2BZQ2</accession>
<evidence type="ECO:0000256" key="3">
    <source>
        <dbReference type="ARBA" id="ARBA00022692"/>
    </source>
</evidence>
<dbReference type="PIRSF" id="PIRSF006324">
    <property type="entry name" value="LeuE"/>
    <property type="match status" value="1"/>
</dbReference>
<name>A0ABU2BZQ2_9ACTN</name>
<reference evidence="7 8" key="1">
    <citation type="submission" date="2023-07" db="EMBL/GenBank/DDBJ databases">
        <title>Sequencing the genomes of 1000 actinobacteria strains.</title>
        <authorList>
            <person name="Klenk H.-P."/>
        </authorList>
    </citation>
    <scope>NUCLEOTIDE SEQUENCE [LARGE SCALE GENOMIC DNA]</scope>
    <source>
        <strain evidence="7 8">DSM 19426</strain>
    </source>
</reference>
<dbReference type="Pfam" id="PF01810">
    <property type="entry name" value="LysE"/>
    <property type="match status" value="1"/>
</dbReference>
<keyword evidence="2" id="KW-1003">Cell membrane</keyword>
<feature type="transmembrane region" description="Helical" evidence="6">
    <location>
        <begin position="71"/>
        <end position="90"/>
    </location>
</feature>
<keyword evidence="4 6" id="KW-1133">Transmembrane helix</keyword>